<evidence type="ECO:0000313" key="3">
    <source>
        <dbReference type="Proteomes" id="UP000324974"/>
    </source>
</evidence>
<accession>A0A5C1ACH6</accession>
<keyword evidence="3" id="KW-1185">Reference proteome</keyword>
<dbReference type="RefSeq" id="WP_149110480.1">
    <property type="nucleotide sequence ID" value="NZ_CP042425.1"/>
</dbReference>
<dbReference type="KEGG" id="lrs:PX52LOC_02621"/>
<dbReference type="OrthoDB" id="260577at2"/>
<protein>
    <recommendedName>
        <fullName evidence="4">Tetratricopeptide repeat protein</fullName>
    </recommendedName>
</protein>
<dbReference type="Gene3D" id="1.25.40.10">
    <property type="entry name" value="Tetratricopeptide repeat domain"/>
    <property type="match status" value="2"/>
</dbReference>
<evidence type="ECO:0000313" key="2">
    <source>
        <dbReference type="EMBL" id="QEL15686.1"/>
    </source>
</evidence>
<dbReference type="InterPro" id="IPR011990">
    <property type="entry name" value="TPR-like_helical_dom_sf"/>
</dbReference>
<name>A0A5C1ACH6_9BACT</name>
<dbReference type="EMBL" id="CP042425">
    <property type="protein sequence ID" value="QEL15686.1"/>
    <property type="molecule type" value="Genomic_DNA"/>
</dbReference>
<gene>
    <name evidence="2" type="ORF">PX52LOC_02621</name>
</gene>
<feature type="transmembrane region" description="Helical" evidence="1">
    <location>
        <begin position="17"/>
        <end position="34"/>
    </location>
</feature>
<keyword evidence="1" id="KW-0472">Membrane</keyword>
<dbReference type="Proteomes" id="UP000324974">
    <property type="component" value="Chromosome"/>
</dbReference>
<evidence type="ECO:0000256" key="1">
    <source>
        <dbReference type="SAM" id="Phobius"/>
    </source>
</evidence>
<organism evidence="2 3">
    <name type="scientific">Limnoglobus roseus</name>
    <dbReference type="NCBI Taxonomy" id="2598579"/>
    <lineage>
        <taxon>Bacteria</taxon>
        <taxon>Pseudomonadati</taxon>
        <taxon>Planctomycetota</taxon>
        <taxon>Planctomycetia</taxon>
        <taxon>Gemmatales</taxon>
        <taxon>Gemmataceae</taxon>
        <taxon>Limnoglobus</taxon>
    </lineage>
</organism>
<evidence type="ECO:0008006" key="4">
    <source>
        <dbReference type="Google" id="ProtNLM"/>
    </source>
</evidence>
<dbReference type="AlphaFoldDB" id="A0A5C1ACH6"/>
<reference evidence="3" key="1">
    <citation type="submission" date="2019-08" db="EMBL/GenBank/DDBJ databases">
        <title>Limnoglobus roseus gen. nov., sp. nov., a novel freshwater planctomycete with a giant genome from the family Gemmataceae.</title>
        <authorList>
            <person name="Kulichevskaya I.S."/>
            <person name="Naumoff D.G."/>
            <person name="Miroshnikov K."/>
            <person name="Ivanova A."/>
            <person name="Philippov D.A."/>
            <person name="Hakobyan A."/>
            <person name="Rijpstra I.C."/>
            <person name="Sinninghe Damste J.S."/>
            <person name="Liesack W."/>
            <person name="Dedysh S.N."/>
        </authorList>
    </citation>
    <scope>NUCLEOTIDE SEQUENCE [LARGE SCALE GENOMIC DNA]</scope>
    <source>
        <strain evidence="3">PX52</strain>
    </source>
</reference>
<proteinExistence type="predicted"/>
<keyword evidence="1" id="KW-0812">Transmembrane</keyword>
<sequence>MVTDTAADAKTTQPRNLWQLPIFLLGLLALYGAYKYVPHRGATAGPATAGELADLKSALEQRSPDAAAIEPLVRKLAATNPTDTPTNFALGSGYVALADKAGGDGIEYWAAAEKAFERCDVTQLDNHGEAAKMIFRFALAKAATETGNPAEVLGAMTSPPAGEDRAEYPRLVAQTFLRMTPPNYAGAKEAFAKYLGGQNRSTPATAAKYKLELVKLHLRDKELDKAKTWLKDIGTTAPADVQAAAKVQLGRVAMAEQNWADAVAQFEAALLSGQLPTEERTTVRYQAALSLMQSGNDAAAAPYLKQVLAQPGEVAAAAAMKLAAIGSRDPAAKGSRKEAAEWLEKAVTQASATSEHVKTPELRAVFEEVIKASTSEGDFEAAHRAATAYAKIAEESADRKYRAEINAQWATALVKTNPADAKPKFMDAATEYATLADRALDPKERAELFRKGALQYQKAGESSKALELVTSVLNGKDVPSELLGRAWLDRADLLPPDQAAEIEEALKRAVSLPGSAATPARYKLAVTYVKRGQELLAGAAGSVQPDALKQQAAVTTKLGRDMLAQIADASTVPTDDQFTHEQAIFELGRLAMLDRKYPDAEARLRKQLTLYPQGVHADNARLWLASALLAKAQTDASVGPKARTEALVYLKELANSTDPFLQTWGEIWQANTLLQMGDTAATIPLCRELMAKHRGKLEELVLGKLLFHAYLSSRPADPGEAQKTLTRMEELFQALPRDAFRTDAEYSYDHWKAELPRLREALVKR</sequence>
<keyword evidence="1" id="KW-1133">Transmembrane helix</keyword>